<reference evidence="3" key="1">
    <citation type="submission" date="2025-08" db="UniProtKB">
        <authorList>
            <consortium name="RefSeq"/>
        </authorList>
    </citation>
    <scope>IDENTIFICATION</scope>
    <source>
        <strain evidence="3">15085-1641.00</strain>
        <tissue evidence="3">Whole body</tissue>
    </source>
</reference>
<sequence length="266" mass="28648">MTPSRSFDNGIEIANSNSNNNKIWSPSLGCSRLHELDNNDLLLPSPASASASSSGSNFATQNCPQEAANIAVKAAQVATAANDAQSNAAECAAKAVRIHLAEKAVQASRAVQAVLEGKRSQLENIERELHTAQNLLTKLGNSLQRSEQNAQRSDSAAKLAEAHCNKLCELVQLMGGNVADVNAMNEQAQADYNEKRQMLMAAKVRADRIQKDITCARDEYQQVKMAAYQAACAAVEAKQKAANAAAIDDSALRPGLLRLRRQQRQH</sequence>
<dbReference type="KEGG" id="dhe:111596731"/>
<gene>
    <name evidence="3" type="primary">LOC111596731</name>
</gene>
<evidence type="ECO:0000313" key="3">
    <source>
        <dbReference type="RefSeq" id="XP_023166831.2"/>
    </source>
</evidence>
<keyword evidence="1" id="KW-0175">Coiled coil</keyword>
<feature type="coiled-coil region" evidence="1">
    <location>
        <begin position="178"/>
        <end position="205"/>
    </location>
</feature>
<dbReference type="PANTHER" id="PTHR37161:SF2">
    <property type="entry name" value="AT11648P-RELATED"/>
    <property type="match status" value="1"/>
</dbReference>
<dbReference type="InterPro" id="IPR007999">
    <property type="entry name" value="DUF745"/>
</dbReference>
<dbReference type="PANTHER" id="PTHR37161">
    <property type="entry name" value="HDC10475"/>
    <property type="match status" value="1"/>
</dbReference>
<evidence type="ECO:0000313" key="2">
    <source>
        <dbReference type="Proteomes" id="UP000504633"/>
    </source>
</evidence>
<dbReference type="Pfam" id="PF05335">
    <property type="entry name" value="DUF745"/>
    <property type="match status" value="1"/>
</dbReference>
<accession>A0A6J1LK00</accession>
<dbReference type="OrthoDB" id="7872872at2759"/>
<name>A0A6J1LK00_DROHY</name>
<keyword evidence="2" id="KW-1185">Reference proteome</keyword>
<proteinExistence type="predicted"/>
<dbReference type="AlphaFoldDB" id="A0A6J1LK00"/>
<feature type="coiled-coil region" evidence="1">
    <location>
        <begin position="108"/>
        <end position="142"/>
    </location>
</feature>
<dbReference type="OMA" id="QQHPFWS"/>
<evidence type="ECO:0000256" key="1">
    <source>
        <dbReference type="SAM" id="Coils"/>
    </source>
</evidence>
<protein>
    <submittedName>
        <fullName evidence="3">Uncharacterized protein LOC111596731</fullName>
    </submittedName>
</protein>
<dbReference type="Proteomes" id="UP000504633">
    <property type="component" value="Unplaced"/>
</dbReference>
<dbReference type="RefSeq" id="XP_023166831.2">
    <property type="nucleotide sequence ID" value="XM_023311063.2"/>
</dbReference>
<dbReference type="GeneID" id="111596731"/>
<organism evidence="2 3">
    <name type="scientific">Drosophila hydei</name>
    <name type="common">Fruit fly</name>
    <dbReference type="NCBI Taxonomy" id="7224"/>
    <lineage>
        <taxon>Eukaryota</taxon>
        <taxon>Metazoa</taxon>
        <taxon>Ecdysozoa</taxon>
        <taxon>Arthropoda</taxon>
        <taxon>Hexapoda</taxon>
        <taxon>Insecta</taxon>
        <taxon>Pterygota</taxon>
        <taxon>Neoptera</taxon>
        <taxon>Endopterygota</taxon>
        <taxon>Diptera</taxon>
        <taxon>Brachycera</taxon>
        <taxon>Muscomorpha</taxon>
        <taxon>Ephydroidea</taxon>
        <taxon>Drosophilidae</taxon>
        <taxon>Drosophila</taxon>
    </lineage>
</organism>